<dbReference type="GO" id="GO:0003677">
    <property type="term" value="F:DNA binding"/>
    <property type="evidence" value="ECO:0007669"/>
    <property type="project" value="UniProtKB-KW"/>
</dbReference>
<dbReference type="Gene3D" id="2.40.50.140">
    <property type="entry name" value="Nucleic acid-binding proteins"/>
    <property type="match status" value="1"/>
</dbReference>
<dbReference type="Pfam" id="PF08646">
    <property type="entry name" value="Rep_fac-A_C"/>
    <property type="match status" value="1"/>
</dbReference>
<keyword evidence="3" id="KW-1185">Reference proteome</keyword>
<dbReference type="EMBL" id="JAAIUW010000006">
    <property type="protein sequence ID" value="KAF7827244.1"/>
    <property type="molecule type" value="Genomic_DNA"/>
</dbReference>
<reference evidence="2" key="1">
    <citation type="submission" date="2020-09" db="EMBL/GenBank/DDBJ databases">
        <title>Genome-Enabled Discovery of Anthraquinone Biosynthesis in Senna tora.</title>
        <authorList>
            <person name="Kang S.-H."/>
            <person name="Pandey R.P."/>
            <person name="Lee C.-M."/>
            <person name="Sim J.-S."/>
            <person name="Jeong J.-T."/>
            <person name="Choi B.-S."/>
            <person name="Jung M."/>
            <person name="Ginzburg D."/>
            <person name="Zhao K."/>
            <person name="Won S.Y."/>
            <person name="Oh T.-J."/>
            <person name="Yu Y."/>
            <person name="Kim N.-H."/>
            <person name="Lee O.R."/>
            <person name="Lee T.-H."/>
            <person name="Bashyal P."/>
            <person name="Kim T.-S."/>
            <person name="Lee W.-H."/>
            <person name="Kawkins C."/>
            <person name="Kim C.-K."/>
            <person name="Kim J.S."/>
            <person name="Ahn B.O."/>
            <person name="Rhee S.Y."/>
            <person name="Sohng J.K."/>
        </authorList>
    </citation>
    <scope>NUCLEOTIDE SEQUENCE</scope>
    <source>
        <tissue evidence="2">Leaf</tissue>
    </source>
</reference>
<evidence type="ECO:0000313" key="2">
    <source>
        <dbReference type="EMBL" id="KAF7827244.1"/>
    </source>
</evidence>
<proteinExistence type="predicted"/>
<dbReference type="InterPro" id="IPR013955">
    <property type="entry name" value="Rep_factor-A_C"/>
</dbReference>
<organism evidence="2 3">
    <name type="scientific">Senna tora</name>
    <dbReference type="NCBI Taxonomy" id="362788"/>
    <lineage>
        <taxon>Eukaryota</taxon>
        <taxon>Viridiplantae</taxon>
        <taxon>Streptophyta</taxon>
        <taxon>Embryophyta</taxon>
        <taxon>Tracheophyta</taxon>
        <taxon>Spermatophyta</taxon>
        <taxon>Magnoliopsida</taxon>
        <taxon>eudicotyledons</taxon>
        <taxon>Gunneridae</taxon>
        <taxon>Pentapetalae</taxon>
        <taxon>rosids</taxon>
        <taxon>fabids</taxon>
        <taxon>Fabales</taxon>
        <taxon>Fabaceae</taxon>
        <taxon>Caesalpinioideae</taxon>
        <taxon>Cassia clade</taxon>
        <taxon>Senna</taxon>
    </lineage>
</organism>
<accession>A0A834TSZ6</accession>
<name>A0A834TSZ6_9FABA</name>
<dbReference type="AlphaFoldDB" id="A0A834TSZ6"/>
<dbReference type="SUPFAM" id="SSF50249">
    <property type="entry name" value="Nucleic acid-binding proteins"/>
    <property type="match status" value="1"/>
</dbReference>
<keyword evidence="2" id="KW-0238">DNA-binding</keyword>
<sequence>MATMFDSIRGIHALRTEWTIKVRVLRLWKAPLSRRILLIRHSRWCFVIVSFCVAKHEFKLNFQFQTRIAQTDDDESIEKYGFEFLPASTIFAPDFDQDILVDVIERLIHMSDVQQSSSDPKTKHIPEVNEFIGGLQHEELASPIIKNLSNPAAHASTLEPAFAELPLSSWYYDSCKKCKTKMEPDGASFYCTKCDCLVHTSTCRFKVELMILDDSGTGNVTIFDKDVEGFLGISAIDLRREQLQTVDDIRQMPKKFDRFLGQMFVFKYL</sequence>
<dbReference type="PANTHER" id="PTHR47165">
    <property type="entry name" value="OS03G0429900 PROTEIN"/>
    <property type="match status" value="1"/>
</dbReference>
<gene>
    <name evidence="2" type="ORF">G2W53_018408</name>
</gene>
<dbReference type="InterPro" id="IPR012340">
    <property type="entry name" value="NA-bd_OB-fold"/>
</dbReference>
<comment type="caution">
    <text evidence="2">The sequence shown here is derived from an EMBL/GenBank/DDBJ whole genome shotgun (WGS) entry which is preliminary data.</text>
</comment>
<protein>
    <submittedName>
        <fullName evidence="2">Replication protein A 70 kDa DNA-binding subunit A-like</fullName>
    </submittedName>
</protein>
<dbReference type="PANTHER" id="PTHR47165:SF4">
    <property type="entry name" value="OS03G0429900 PROTEIN"/>
    <property type="match status" value="1"/>
</dbReference>
<evidence type="ECO:0000259" key="1">
    <source>
        <dbReference type="Pfam" id="PF08646"/>
    </source>
</evidence>
<feature type="domain" description="Replication factor A C-terminal" evidence="1">
    <location>
        <begin position="169"/>
        <end position="267"/>
    </location>
</feature>
<dbReference type="OrthoDB" id="671687at2759"/>
<evidence type="ECO:0000313" key="3">
    <source>
        <dbReference type="Proteomes" id="UP000634136"/>
    </source>
</evidence>
<dbReference type="Proteomes" id="UP000634136">
    <property type="component" value="Unassembled WGS sequence"/>
</dbReference>